<sequence length="151" mass="18010">MPKIKFQLKTKWQHIALPVVAKDNKRALRDFCWQFSAFFGLIFMGLLPWLFAQPIPLWPLVPIVYFMTLGWFYVPAVYPVYRVWMILASILSFTNTYLLLGLVYFVVLVPLGLVLQMLNKLDYRKQPERVEGSFYRKRTDELTKERLRQPF</sequence>
<accession>A0AA41WZ78</accession>
<evidence type="ECO:0000256" key="1">
    <source>
        <dbReference type="SAM" id="Phobius"/>
    </source>
</evidence>
<reference evidence="2" key="1">
    <citation type="submission" date="2022-07" db="EMBL/GenBank/DDBJ databases">
        <title>Characterization of the Novel Bacterium Alteromonas immobilis LMIT006 and Alteromonas gregis LMIT007.</title>
        <authorList>
            <person name="Lin X."/>
        </authorList>
    </citation>
    <scope>NUCLEOTIDE SEQUENCE</scope>
    <source>
        <strain evidence="2">LMIT007</strain>
    </source>
</reference>
<dbReference type="RefSeq" id="WP_254100464.1">
    <property type="nucleotide sequence ID" value="NZ_JANATA010000011.1"/>
</dbReference>
<dbReference type="InterPro" id="IPR045781">
    <property type="entry name" value="SxtJ"/>
</dbReference>
<organism evidence="2 3">
    <name type="scientific">Opacimonas viscosa</name>
    <dbReference type="NCBI Taxonomy" id="2961944"/>
    <lineage>
        <taxon>Bacteria</taxon>
        <taxon>Pseudomonadati</taxon>
        <taxon>Pseudomonadota</taxon>
        <taxon>Gammaproteobacteria</taxon>
        <taxon>Alteromonadales</taxon>
        <taxon>Alteromonadaceae</taxon>
        <taxon>Opacimonas</taxon>
    </lineage>
</organism>
<keyword evidence="1" id="KW-1133">Transmembrane helix</keyword>
<evidence type="ECO:0000313" key="2">
    <source>
        <dbReference type="EMBL" id="MCP3428820.1"/>
    </source>
</evidence>
<keyword evidence="3" id="KW-1185">Reference proteome</keyword>
<name>A0AA41WZ78_9ALTE</name>
<protein>
    <submittedName>
        <fullName evidence="2">SxtJ family membrane protein</fullName>
    </submittedName>
</protein>
<proteinExistence type="predicted"/>
<feature type="transmembrane region" description="Helical" evidence="1">
    <location>
        <begin position="63"/>
        <end position="84"/>
    </location>
</feature>
<keyword evidence="1" id="KW-0472">Membrane</keyword>
<evidence type="ECO:0000313" key="3">
    <source>
        <dbReference type="Proteomes" id="UP001165413"/>
    </source>
</evidence>
<dbReference type="EMBL" id="JANATA010000011">
    <property type="protein sequence ID" value="MCP3428820.1"/>
    <property type="molecule type" value="Genomic_DNA"/>
</dbReference>
<feature type="transmembrane region" description="Helical" evidence="1">
    <location>
        <begin position="96"/>
        <end position="118"/>
    </location>
</feature>
<comment type="caution">
    <text evidence="2">The sequence shown here is derived from an EMBL/GenBank/DDBJ whole genome shotgun (WGS) entry which is preliminary data.</text>
</comment>
<dbReference type="Proteomes" id="UP001165413">
    <property type="component" value="Unassembled WGS sequence"/>
</dbReference>
<dbReference type="AlphaFoldDB" id="A0AA41WZ78"/>
<dbReference type="Pfam" id="PF19588">
    <property type="entry name" value="SxtJ"/>
    <property type="match status" value="1"/>
</dbReference>
<feature type="transmembrane region" description="Helical" evidence="1">
    <location>
        <begin position="31"/>
        <end position="51"/>
    </location>
</feature>
<gene>
    <name evidence="2" type="ORF">NLF92_07655</name>
</gene>
<keyword evidence="1" id="KW-0812">Transmembrane</keyword>